<dbReference type="AlphaFoldDB" id="A0A2K1QIN7"/>
<gene>
    <name evidence="4" type="ORF">CAC42_1979</name>
</gene>
<dbReference type="STRING" id="2082308.A0A2K1QIN7"/>
<feature type="region of interest" description="Disordered" evidence="1">
    <location>
        <begin position="633"/>
        <end position="776"/>
    </location>
</feature>
<name>A0A2K1QIN7_9PEZI</name>
<evidence type="ECO:0000313" key="5">
    <source>
        <dbReference type="Proteomes" id="UP000243797"/>
    </source>
</evidence>
<comment type="caution">
    <text evidence="4">The sequence shown here is derived from an EMBL/GenBank/DDBJ whole genome shotgun (WGS) entry which is preliminary data.</text>
</comment>
<evidence type="ECO:0000256" key="1">
    <source>
        <dbReference type="SAM" id="MobiDB-lite"/>
    </source>
</evidence>
<feature type="region of interest" description="Disordered" evidence="1">
    <location>
        <begin position="331"/>
        <end position="465"/>
    </location>
</feature>
<dbReference type="SUPFAM" id="SSF48179">
    <property type="entry name" value="6-phosphogluconate dehydrogenase C-terminal domain-like"/>
    <property type="match status" value="1"/>
</dbReference>
<dbReference type="FunFam" id="3.40.50.720:FF:000424">
    <property type="entry name" value="Meiotically up-regulated gene 72 protein"/>
    <property type="match status" value="1"/>
</dbReference>
<feature type="region of interest" description="Disordered" evidence="1">
    <location>
        <begin position="490"/>
        <end position="611"/>
    </location>
</feature>
<dbReference type="Pfam" id="PF08546">
    <property type="entry name" value="ApbA_C"/>
    <property type="match status" value="1"/>
</dbReference>
<dbReference type="OrthoDB" id="5302359at2759"/>
<dbReference type="Gene3D" id="3.40.50.720">
    <property type="entry name" value="NAD(P)-binding Rossmann-like Domain"/>
    <property type="match status" value="1"/>
</dbReference>
<dbReference type="InterPro" id="IPR008927">
    <property type="entry name" value="6-PGluconate_DH-like_C_sf"/>
</dbReference>
<feature type="compositionally biased region" description="Low complexity" evidence="1">
    <location>
        <begin position="377"/>
        <end position="394"/>
    </location>
</feature>
<keyword evidence="5" id="KW-1185">Reference proteome</keyword>
<dbReference type="Gene3D" id="1.10.1040.10">
    <property type="entry name" value="N-(1-d-carboxylethyl)-l-norvaline Dehydrogenase, domain 2"/>
    <property type="match status" value="1"/>
</dbReference>
<sequence length="776" mass="83667">MRRSNNKINCLAVGGNAVSAFLSWRLSATNACDVTLVWKSGYDTVAQYGITFKSSNKALGQERFKPRSVVRTPEEAAQTAKAPYDYVLLCVKALPDVYDLAAIIEPVVSPQHTCILVNTTHSLGIESYLESRFPTNVVLSLVCAAELTQASTSEFEHTGSTEFWVGAANANPGIPASIQSDMAEALAMTLNSGQVDCKVSTNIRQQQYERMIGPIAFQPASLLFETSNHAELLQKTGVRGLITGIIEELVSLAEAQGCAFPKDFQEQTMDTMIQPTESPSMMYQDYTSRRPLEIETFLGSPIKLAQEAGLAVPRIQTLYALLHNLNINNQKRPLQHPASPSTAAPPPRMSSAAPGTVNGHMSGPPGPPGPGRGGMRPGSRQPSMNGGTMPGPMRRGPPGPNGYPPRAPNGHGPAGRGPPPMTRRPSEENLEEFSHLMLYDHLPEGQVQEHGGYSDGGPTPSSSGELALREREFALRQRELALREQEYHMRRGGAGGHGPSRRAHPHAMYDEDDDDEGDYFVSHGPPPGPPVDTDNFDMMSVTSRRTRKAPSAQQLRQNPEMMGMGGVRSSRNPFSRPKPQNRASARMMADVPGLHDSIMSNPLIGYSSDRYGNVDRANLKAESRSNSLTAERLNEFQSNGYNGPFPQRRASQSPGNPLSPRPGPGPQRRSPPGEYQRSPPGEYAANGRPSPPGMPAPMPRHPGNMNGVAPQRVEQQVGVSHLYPPSKYRNGERSLTGSASASAGSGESAHSARLDSDPSAHSSSSSLGPRPPIGVR</sequence>
<dbReference type="GO" id="GO:0005737">
    <property type="term" value="C:cytoplasm"/>
    <property type="evidence" value="ECO:0007669"/>
    <property type="project" value="TreeGrafter"/>
</dbReference>
<feature type="domain" description="Ketopantoate reductase C-terminal" evidence="3">
    <location>
        <begin position="202"/>
        <end position="325"/>
    </location>
</feature>
<dbReference type="InterPro" id="IPR013332">
    <property type="entry name" value="KPR_N"/>
</dbReference>
<feature type="domain" description="Ketopantoate reductase N-terminal" evidence="2">
    <location>
        <begin position="13"/>
        <end position="169"/>
    </location>
</feature>
<feature type="compositionally biased region" description="Pro residues" evidence="1">
    <location>
        <begin position="395"/>
        <end position="407"/>
    </location>
</feature>
<dbReference type="PANTHER" id="PTHR21708:SF25">
    <property type="entry name" value="PROTEIN PAM1-RELATED"/>
    <property type="match status" value="1"/>
</dbReference>
<accession>A0A2K1QIN7</accession>
<dbReference type="Pfam" id="PF02558">
    <property type="entry name" value="ApbA"/>
    <property type="match status" value="1"/>
</dbReference>
<protein>
    <recommendedName>
        <fullName evidence="6">2-dehydropantoate 2-reductase</fullName>
    </recommendedName>
</protein>
<proteinExistence type="predicted"/>
<organism evidence="4 5">
    <name type="scientific">Sphaceloma murrayae</name>
    <dbReference type="NCBI Taxonomy" id="2082308"/>
    <lineage>
        <taxon>Eukaryota</taxon>
        <taxon>Fungi</taxon>
        <taxon>Dikarya</taxon>
        <taxon>Ascomycota</taxon>
        <taxon>Pezizomycotina</taxon>
        <taxon>Dothideomycetes</taxon>
        <taxon>Dothideomycetidae</taxon>
        <taxon>Myriangiales</taxon>
        <taxon>Elsinoaceae</taxon>
        <taxon>Sphaceloma</taxon>
    </lineage>
</organism>
<feature type="compositionally biased region" description="Low complexity" evidence="1">
    <location>
        <begin position="737"/>
        <end position="749"/>
    </location>
</feature>
<dbReference type="InterPro" id="IPR051402">
    <property type="entry name" value="KPR-Related"/>
</dbReference>
<dbReference type="EMBL" id="NKHZ01000081">
    <property type="protein sequence ID" value="PNS14750.1"/>
    <property type="molecule type" value="Genomic_DNA"/>
</dbReference>
<evidence type="ECO:0000313" key="4">
    <source>
        <dbReference type="EMBL" id="PNS14750.1"/>
    </source>
</evidence>
<evidence type="ECO:0008006" key="6">
    <source>
        <dbReference type="Google" id="ProtNLM"/>
    </source>
</evidence>
<reference evidence="4 5" key="1">
    <citation type="submission" date="2017-06" db="EMBL/GenBank/DDBJ databases">
        <title>Draft genome sequence of a variant of Elsinoe murrayae.</title>
        <authorList>
            <person name="Cheng Q."/>
        </authorList>
    </citation>
    <scope>NUCLEOTIDE SEQUENCE [LARGE SCALE GENOMIC DNA]</scope>
    <source>
        <strain evidence="4 5">CQ-2017a</strain>
    </source>
</reference>
<feature type="compositionally biased region" description="Pro residues" evidence="1">
    <location>
        <begin position="689"/>
        <end position="700"/>
    </location>
</feature>
<dbReference type="PANTHER" id="PTHR21708">
    <property type="entry name" value="PROBABLE 2-DEHYDROPANTOATE 2-REDUCTASE"/>
    <property type="match status" value="1"/>
</dbReference>
<dbReference type="InParanoid" id="A0A2K1QIN7"/>
<dbReference type="InterPro" id="IPR013328">
    <property type="entry name" value="6PGD_dom2"/>
</dbReference>
<dbReference type="Proteomes" id="UP000243797">
    <property type="component" value="Unassembled WGS sequence"/>
</dbReference>
<feature type="compositionally biased region" description="Low complexity" evidence="1">
    <location>
        <begin position="759"/>
        <end position="768"/>
    </location>
</feature>
<dbReference type="FunFam" id="1.10.1040.10:FF:000017">
    <property type="entry name" value="2-dehydropantoate 2-reductase"/>
    <property type="match status" value="1"/>
</dbReference>
<dbReference type="InterPro" id="IPR013752">
    <property type="entry name" value="KPA_reductase"/>
</dbReference>
<evidence type="ECO:0000259" key="3">
    <source>
        <dbReference type="Pfam" id="PF08546"/>
    </source>
</evidence>
<evidence type="ECO:0000259" key="2">
    <source>
        <dbReference type="Pfam" id="PF02558"/>
    </source>
</evidence>